<sequence>MSYRRRQHRSCDQCRKGKRACDALLADELEGNANTGARQAYNHSCSNCRKYKRKCTFDWLLSQKESRHAHSKRARNIAIALSRQVNDRSAHSSQQTSTGRNPAELPLQNAEDCEWPTSVRDPLLPLPQDEELDTDWLTWGCLNDTVSISPLGADMVLNGDRHVDPNQTTQMSTQWNSAGPGLDWQITSQTSLLDTMSSSRTSTQSNSTTDHQQFETWDISSELSLHGLPPTEGRGVSMPTNTTLCVGSTQLAHNYAHSMMTRNLIHIYNDSMENALSCWLTERNCPYSTRGSVDTTGPKTGPYTTNRIYRRICLLDRACSSIPGRRLTSVESRTATQTLHAAIMAFASQWLERPSTDKCIPIPSSSAHHESGMREGLWNEARHALENSRAIPSFRVAFANILFSLAQRPLQVEEEMGLDELLDHDAAPIYLETALRQLFTFRSRLIKLRRQVPNRALEQCCKESKGDENTHQVSQVDLMLKDYEAHHTFDLLFWLGIMFDTLTAVIYQRPTVISDEDCQIIRSRSPFSFPDAVDLDGWDISSYSVSRREESVWGDLFLRRRNMLHNLNQARWPCSYEEAAEVLSDAAPVKVLLFRRINNINTLVCRGAEAEAIEEAIHSALLVYEYWNSTYKQFMLDCLSHHTELPSRIQSWYLVLAGHWHLAAMLLADTVEDIDQARLGQNSQSEHRSTTGLISVLRHENAFAVGGLAQYSYDLQGSSHPKLRNFHDSVNQAASLTEPWTAVLIHSFRKAGTILIREIGTLQSGYQMQQESFMLAYQRCEHCIKALECLGRTSNMALIAAQSLSDSLSRALSRPDPMDPYFMKLSKSLLAYIDGNLKKQITREVERCEILRKNPHPNIATYCGYQESHGRVSGSCFKRYTSTLLEVVNPQRLGKVAFLSSARERVKENMKSRLEGILAAIKHLHSLGLVHNDINFANIMLDEDGTLILMDFDSCRHIGESLSSTETKRTRHWHDPSVDFSQEKNDLDAFKDLQIWLTRSVDEDFLSE</sequence>
<keyword evidence="3" id="KW-0804">Transcription</keyword>
<dbReference type="PANTHER" id="PTHR31668">
    <property type="entry name" value="GLUCOSE TRANSPORT TRANSCRIPTION REGULATOR RGT1-RELATED-RELATED"/>
    <property type="match status" value="1"/>
</dbReference>
<protein>
    <submittedName>
        <fullName evidence="7">C6 transcription factor</fullName>
    </submittedName>
</protein>
<dbReference type="InterPro" id="IPR050797">
    <property type="entry name" value="Carb_Metab_Trans_Reg"/>
</dbReference>
<evidence type="ECO:0000256" key="1">
    <source>
        <dbReference type="ARBA" id="ARBA00023015"/>
    </source>
</evidence>
<dbReference type="STRING" id="656916.A0A2G7G0A0"/>
<dbReference type="GO" id="GO:0005524">
    <property type="term" value="F:ATP binding"/>
    <property type="evidence" value="ECO:0007669"/>
    <property type="project" value="InterPro"/>
</dbReference>
<dbReference type="CDD" id="cd00067">
    <property type="entry name" value="GAL4"/>
    <property type="match status" value="1"/>
</dbReference>
<feature type="region of interest" description="Disordered" evidence="5">
    <location>
        <begin position="83"/>
        <end position="106"/>
    </location>
</feature>
<evidence type="ECO:0000256" key="2">
    <source>
        <dbReference type="ARBA" id="ARBA00023125"/>
    </source>
</evidence>
<dbReference type="Gene3D" id="1.10.510.10">
    <property type="entry name" value="Transferase(Phosphotransferase) domain 1"/>
    <property type="match status" value="1"/>
</dbReference>
<name>A0A2G7G0A0_9EURO</name>
<gene>
    <name evidence="7" type="ORF">AARAC_004662</name>
</gene>
<dbReference type="Proteomes" id="UP000231358">
    <property type="component" value="Unassembled WGS sequence"/>
</dbReference>
<dbReference type="GO" id="GO:0000981">
    <property type="term" value="F:DNA-binding transcription factor activity, RNA polymerase II-specific"/>
    <property type="evidence" value="ECO:0007669"/>
    <property type="project" value="InterPro"/>
</dbReference>
<dbReference type="SMART" id="SM00066">
    <property type="entry name" value="GAL4"/>
    <property type="match status" value="1"/>
</dbReference>
<dbReference type="InterPro" id="IPR001138">
    <property type="entry name" value="Zn2Cys6_DnaBD"/>
</dbReference>
<evidence type="ECO:0000256" key="5">
    <source>
        <dbReference type="SAM" id="MobiDB-lite"/>
    </source>
</evidence>
<dbReference type="EMBL" id="NEXV01000266">
    <property type="protein sequence ID" value="PIG86247.1"/>
    <property type="molecule type" value="Genomic_DNA"/>
</dbReference>
<keyword evidence="8" id="KW-1185">Reference proteome</keyword>
<feature type="domain" description="Protein kinase" evidence="6">
    <location>
        <begin position="784"/>
        <end position="1008"/>
    </location>
</feature>
<dbReference type="InterPro" id="IPR000719">
    <property type="entry name" value="Prot_kinase_dom"/>
</dbReference>
<dbReference type="SUPFAM" id="SSF56112">
    <property type="entry name" value="Protein kinase-like (PK-like)"/>
    <property type="match status" value="1"/>
</dbReference>
<dbReference type="GO" id="GO:0003677">
    <property type="term" value="F:DNA binding"/>
    <property type="evidence" value="ECO:0007669"/>
    <property type="project" value="UniProtKB-KW"/>
</dbReference>
<dbReference type="Gene3D" id="4.10.240.10">
    <property type="entry name" value="Zn(2)-C6 fungal-type DNA-binding domain"/>
    <property type="match status" value="1"/>
</dbReference>
<organism evidence="7 8">
    <name type="scientific">Aspergillus arachidicola</name>
    <dbReference type="NCBI Taxonomy" id="656916"/>
    <lineage>
        <taxon>Eukaryota</taxon>
        <taxon>Fungi</taxon>
        <taxon>Dikarya</taxon>
        <taxon>Ascomycota</taxon>
        <taxon>Pezizomycotina</taxon>
        <taxon>Eurotiomycetes</taxon>
        <taxon>Eurotiomycetidae</taxon>
        <taxon>Eurotiales</taxon>
        <taxon>Aspergillaceae</taxon>
        <taxon>Aspergillus</taxon>
        <taxon>Aspergillus subgen. Circumdati</taxon>
    </lineage>
</organism>
<reference evidence="7 8" key="1">
    <citation type="submission" date="2017-05" db="EMBL/GenBank/DDBJ databases">
        <title>Genome sequence for an aflatoxigenic pathogen of Argentinian peanut, Aspergillus arachidicola.</title>
        <authorList>
            <person name="Moore G."/>
            <person name="Beltz S.B."/>
            <person name="Mack B.M."/>
        </authorList>
    </citation>
    <scope>NUCLEOTIDE SEQUENCE [LARGE SCALE GENOMIC DNA]</scope>
    <source>
        <strain evidence="7 8">CBS 117610</strain>
    </source>
</reference>
<dbReference type="GO" id="GO:0008270">
    <property type="term" value="F:zinc ion binding"/>
    <property type="evidence" value="ECO:0007669"/>
    <property type="project" value="InterPro"/>
</dbReference>
<evidence type="ECO:0000313" key="8">
    <source>
        <dbReference type="Proteomes" id="UP000231358"/>
    </source>
</evidence>
<evidence type="ECO:0000259" key="6">
    <source>
        <dbReference type="PROSITE" id="PS50011"/>
    </source>
</evidence>
<dbReference type="InterPro" id="IPR011009">
    <property type="entry name" value="Kinase-like_dom_sf"/>
</dbReference>
<feature type="compositionally biased region" description="Polar residues" evidence="5">
    <location>
        <begin position="91"/>
        <end position="100"/>
    </location>
</feature>
<dbReference type="InterPro" id="IPR036864">
    <property type="entry name" value="Zn2-C6_fun-type_DNA-bd_sf"/>
</dbReference>
<keyword evidence="2" id="KW-0238">DNA-binding</keyword>
<keyword evidence="4" id="KW-0539">Nucleus</keyword>
<proteinExistence type="predicted"/>
<dbReference type="Pfam" id="PF00069">
    <property type="entry name" value="Pkinase"/>
    <property type="match status" value="1"/>
</dbReference>
<comment type="caution">
    <text evidence="7">The sequence shown here is derived from an EMBL/GenBank/DDBJ whole genome shotgun (WGS) entry which is preliminary data.</text>
</comment>
<evidence type="ECO:0000256" key="4">
    <source>
        <dbReference type="ARBA" id="ARBA00023242"/>
    </source>
</evidence>
<accession>A0A2G7G0A0</accession>
<dbReference type="PROSITE" id="PS50011">
    <property type="entry name" value="PROTEIN_KINASE_DOM"/>
    <property type="match status" value="1"/>
</dbReference>
<dbReference type="GO" id="GO:0009893">
    <property type="term" value="P:positive regulation of metabolic process"/>
    <property type="evidence" value="ECO:0007669"/>
    <property type="project" value="UniProtKB-ARBA"/>
</dbReference>
<evidence type="ECO:0000256" key="3">
    <source>
        <dbReference type="ARBA" id="ARBA00023163"/>
    </source>
</evidence>
<dbReference type="SUPFAM" id="SSF57701">
    <property type="entry name" value="Zn2/Cys6 DNA-binding domain"/>
    <property type="match status" value="1"/>
</dbReference>
<keyword evidence="1" id="KW-0805">Transcription regulation</keyword>
<dbReference type="GO" id="GO:0004672">
    <property type="term" value="F:protein kinase activity"/>
    <property type="evidence" value="ECO:0007669"/>
    <property type="project" value="InterPro"/>
</dbReference>
<dbReference type="AlphaFoldDB" id="A0A2G7G0A0"/>
<evidence type="ECO:0000313" key="7">
    <source>
        <dbReference type="EMBL" id="PIG86247.1"/>
    </source>
</evidence>